<feature type="domain" description="Outer membrane protein beta-barrel" evidence="1">
    <location>
        <begin position="19"/>
        <end position="198"/>
    </location>
</feature>
<dbReference type="Proteomes" id="UP001193389">
    <property type="component" value="Chromosome"/>
</dbReference>
<evidence type="ECO:0000313" key="2">
    <source>
        <dbReference type="EMBL" id="BBE17222.1"/>
    </source>
</evidence>
<keyword evidence="3" id="KW-1185">Reference proteome</keyword>
<name>A0A5K7S6R0_9BACT</name>
<dbReference type="RefSeq" id="WP_318350236.1">
    <property type="nucleotide sequence ID" value="NZ_AP018694.1"/>
</dbReference>
<gene>
    <name evidence="2" type="ORF">AQPE_1371</name>
</gene>
<proteinExistence type="predicted"/>
<organism evidence="2 3">
    <name type="scientific">Aquipluma nitroreducens</name>
    <dbReference type="NCBI Taxonomy" id="2010828"/>
    <lineage>
        <taxon>Bacteria</taxon>
        <taxon>Pseudomonadati</taxon>
        <taxon>Bacteroidota</taxon>
        <taxon>Bacteroidia</taxon>
        <taxon>Marinilabiliales</taxon>
        <taxon>Prolixibacteraceae</taxon>
        <taxon>Aquipluma</taxon>
    </lineage>
</organism>
<accession>A0A5K7S6R0</accession>
<evidence type="ECO:0000313" key="3">
    <source>
        <dbReference type="Proteomes" id="UP001193389"/>
    </source>
</evidence>
<dbReference type="EMBL" id="AP018694">
    <property type="protein sequence ID" value="BBE17222.1"/>
    <property type="molecule type" value="Genomic_DNA"/>
</dbReference>
<protein>
    <recommendedName>
        <fullName evidence="1">Outer membrane protein beta-barrel domain-containing protein</fullName>
    </recommendedName>
</protein>
<sequence>MKRFILSCFLIATVITGYSQYNIRLSFVGDPSVNWMRTSNSSTENGKSILGYDFGLNGDFYFSEDERYSFSTGIQITNTGGEISYHSSSAPTFAGTTFSSQLTKVKYQIRYVEVPLNIKLCTDQFYGAKYWGLLGFSTMVNIASKGTSNDGKLNKSNINDEVNLFNLAMNIGIGFDYELNGSNSITTGLIFQNGLMDVTTDNAFSDKTIINSLKLKIGLIF</sequence>
<dbReference type="Pfam" id="PF13568">
    <property type="entry name" value="OMP_b-brl_2"/>
    <property type="match status" value="1"/>
</dbReference>
<evidence type="ECO:0000259" key="1">
    <source>
        <dbReference type="Pfam" id="PF13568"/>
    </source>
</evidence>
<dbReference type="InterPro" id="IPR025665">
    <property type="entry name" value="Beta-barrel_OMP_2"/>
</dbReference>
<dbReference type="AlphaFoldDB" id="A0A5K7S6R0"/>
<reference evidence="2" key="1">
    <citation type="journal article" date="2020" name="Int. J. Syst. Evol. Microbiol.">
        <title>Aquipluma nitroreducens gen. nov. sp. nov., a novel facultatively anaerobic bacterium isolated from a freshwater lake.</title>
        <authorList>
            <person name="Watanabe M."/>
            <person name="Kojima H."/>
            <person name="Fukui M."/>
        </authorList>
    </citation>
    <scope>NUCLEOTIDE SEQUENCE</scope>
    <source>
        <strain evidence="2">MeG22</strain>
    </source>
</reference>
<dbReference type="KEGG" id="anf:AQPE_1371"/>